<comment type="caution">
    <text evidence="2">The sequence shown here is derived from an EMBL/GenBank/DDBJ whole genome shotgun (WGS) entry which is preliminary data.</text>
</comment>
<evidence type="ECO:0000313" key="3">
    <source>
        <dbReference type="Proteomes" id="UP000231426"/>
    </source>
</evidence>
<organism evidence="2 3">
    <name type="scientific">Candidatus Magasanikbacteria bacterium CG10_big_fil_rev_8_21_14_0_10_36_32</name>
    <dbReference type="NCBI Taxonomy" id="1974646"/>
    <lineage>
        <taxon>Bacteria</taxon>
        <taxon>Candidatus Magasanikiibacteriota</taxon>
    </lineage>
</organism>
<gene>
    <name evidence="2" type="ORF">COU29_00080</name>
</gene>
<feature type="transmembrane region" description="Helical" evidence="1">
    <location>
        <begin position="122"/>
        <end position="141"/>
    </location>
</feature>
<dbReference type="AlphaFoldDB" id="A0A2M6W7K3"/>
<dbReference type="PANTHER" id="PTHR37422">
    <property type="entry name" value="TEICHURONIC ACID BIOSYNTHESIS PROTEIN TUAE"/>
    <property type="match status" value="1"/>
</dbReference>
<reference evidence="3" key="1">
    <citation type="submission" date="2017-09" db="EMBL/GenBank/DDBJ databases">
        <title>Depth-based differentiation of microbial function through sediment-hosted aquifers and enrichment of novel symbionts in the deep terrestrial subsurface.</title>
        <authorList>
            <person name="Probst A.J."/>
            <person name="Ladd B."/>
            <person name="Jarett J.K."/>
            <person name="Geller-Mcgrath D.E."/>
            <person name="Sieber C.M.K."/>
            <person name="Emerson J.B."/>
            <person name="Anantharaman K."/>
            <person name="Thomas B.C."/>
            <person name="Malmstrom R."/>
            <person name="Stieglmeier M."/>
            <person name="Klingl A."/>
            <person name="Woyke T."/>
            <person name="Ryan C.M."/>
            <person name="Banfield J.F."/>
        </authorList>
    </citation>
    <scope>NUCLEOTIDE SEQUENCE [LARGE SCALE GENOMIC DNA]</scope>
</reference>
<dbReference type="PANTHER" id="PTHR37422:SF13">
    <property type="entry name" value="LIPOPOLYSACCHARIDE BIOSYNTHESIS PROTEIN PA4999-RELATED"/>
    <property type="match status" value="1"/>
</dbReference>
<name>A0A2M6W7K3_9BACT</name>
<protein>
    <recommendedName>
        <fullName evidence="4">O-antigen ligase domain-containing protein</fullName>
    </recommendedName>
</protein>
<dbReference type="EMBL" id="PFBV01000001">
    <property type="protein sequence ID" value="PIT88766.1"/>
    <property type="molecule type" value="Genomic_DNA"/>
</dbReference>
<sequence>MVVSAIIGNVAFTLFTLAGFSSGIFVLQDHYYHWLRDVATGKITDVGLGYFRIVLNEQLLLIPLFVLFAGKQIFKKERLNLLVISSAAAIMAVNLTRIYYLALIIGLGILFWKTNWRRTVKIISVSLISIFIIFTALHLITSRGQNLGWEFFGLRLQSITAPQIEDSSLSRMLLLPKIIEKIIIPDSIFGLGLGDTVTVFSPIFNKEITTPHFDWGYLEITAESGLIGLSLWLFLIVLLIRDIIKKPNKNGPVILSMIIALLIINITSPALFHVFGIMLITTIAASNDAWKQSSDAPLHIS</sequence>
<feature type="transmembrane region" description="Helical" evidence="1">
    <location>
        <begin position="81"/>
        <end position="110"/>
    </location>
</feature>
<evidence type="ECO:0000313" key="2">
    <source>
        <dbReference type="EMBL" id="PIT88766.1"/>
    </source>
</evidence>
<dbReference type="InterPro" id="IPR051533">
    <property type="entry name" value="WaaL-like"/>
</dbReference>
<feature type="transmembrane region" description="Helical" evidence="1">
    <location>
        <begin position="252"/>
        <end position="285"/>
    </location>
</feature>
<feature type="transmembrane region" description="Helical" evidence="1">
    <location>
        <begin position="48"/>
        <end position="69"/>
    </location>
</feature>
<dbReference type="Proteomes" id="UP000231426">
    <property type="component" value="Unassembled WGS sequence"/>
</dbReference>
<evidence type="ECO:0000256" key="1">
    <source>
        <dbReference type="SAM" id="Phobius"/>
    </source>
</evidence>
<feature type="transmembrane region" description="Helical" evidence="1">
    <location>
        <begin position="220"/>
        <end position="240"/>
    </location>
</feature>
<proteinExistence type="predicted"/>
<accession>A0A2M6W7K3</accession>
<keyword evidence="1" id="KW-1133">Transmembrane helix</keyword>
<keyword evidence="1" id="KW-0472">Membrane</keyword>
<feature type="transmembrane region" description="Helical" evidence="1">
    <location>
        <begin position="6"/>
        <end position="27"/>
    </location>
</feature>
<evidence type="ECO:0008006" key="4">
    <source>
        <dbReference type="Google" id="ProtNLM"/>
    </source>
</evidence>
<keyword evidence="1" id="KW-0812">Transmembrane</keyword>